<dbReference type="RefSeq" id="WP_102854873.1">
    <property type="nucleotide sequence ID" value="NZ_BSKP01000001.1"/>
</dbReference>
<dbReference type="Proteomes" id="UP000236447">
    <property type="component" value="Chromosome"/>
</dbReference>
<reference evidence="2 5" key="3">
    <citation type="journal article" date="2017" name="Int. J. Syst. Evol. Microbiol.">
        <title>Adaptation of Surface-Associated Bacteria to the Open Ocean: A Genomically Distinct Subpopulation of Phaeobacter gallaeciensis Colonizes Pacific Mesozooplankton.</title>
        <authorList>
            <person name="Freese H.M."/>
            <person name="Methner A."/>
            <person name="Overmann J."/>
        </authorList>
    </citation>
    <scope>NUCLEOTIDE SEQUENCE [LARGE SCALE GENOMIC DNA]</scope>
    <source>
        <strain evidence="2 5">P66</strain>
    </source>
</reference>
<feature type="transmembrane region" description="Helical" evidence="1">
    <location>
        <begin position="52"/>
        <end position="72"/>
    </location>
</feature>
<dbReference type="GeneID" id="57288786"/>
<dbReference type="Proteomes" id="UP000236536">
    <property type="component" value="Chromosome"/>
</dbReference>
<evidence type="ECO:0000256" key="1">
    <source>
        <dbReference type="SAM" id="Phobius"/>
    </source>
</evidence>
<reference evidence="4 5" key="2">
    <citation type="journal article" date="2017" name="Genome Biol. Evol.">
        <title>Trajectories and Drivers of Genome Evolution in Surface-Associated Marine Phaeobacter.</title>
        <authorList>
            <person name="Freese H.M."/>
            <person name="Sikorski J."/>
            <person name="Bunk B."/>
            <person name="Scheuner C."/>
            <person name="Meier-Kolthoff J.P."/>
            <person name="Sproer C."/>
            <person name="Gram L."/>
            <person name="Overmann J."/>
        </authorList>
    </citation>
    <scope>NUCLEOTIDE SEQUENCE [LARGE SCALE GENOMIC DNA]</scope>
    <source>
        <strain evidence="2 5">P66</strain>
        <strain evidence="3 4">P88</strain>
    </source>
</reference>
<accession>A0A2I7HYE3</accession>
<gene>
    <name evidence="2" type="ORF">PhaeoP66_01300</name>
    <name evidence="3" type="ORF">PhaeoP88_02103</name>
</gene>
<evidence type="ECO:0000313" key="2">
    <source>
        <dbReference type="EMBL" id="AUQ94099.1"/>
    </source>
</evidence>
<reference evidence="3 4" key="1">
    <citation type="journal article" date="2017" name="Front. Microbiol.">
        <title>Phaeobacter piscinae sp. nov., a species of the Roseobacter group and potential aquaculture probiont.</title>
        <authorList>
            <person name="Sonnenschein E.C."/>
            <person name="Phippen C.B.W."/>
            <person name="Nielsen K.F."/>
            <person name="Mateiu R.V."/>
            <person name="Melchiorsen J."/>
            <person name="Gram L."/>
            <person name="Overmann J."/>
            <person name="Freese H.M."/>
        </authorList>
    </citation>
    <scope>NUCLEOTIDE SEQUENCE [LARGE SCALE GENOMIC DNA]</scope>
    <source>
        <strain evidence="3 4">P88</strain>
    </source>
</reference>
<evidence type="ECO:0000313" key="3">
    <source>
        <dbReference type="EMBL" id="AUQ99464.1"/>
    </source>
</evidence>
<keyword evidence="1" id="KW-0472">Membrane</keyword>
<sequence length="92" mass="9959">MTALLSVWWVWIAIAIGLAIVEVLAPGFIFVGFAIGAVAVGLLLAFTPAGSITLPVLLLIYATLSLIAWLVLRHFFKGPKGQVKHFDRDIND</sequence>
<protein>
    <recommendedName>
        <fullName evidence="6">NfeD-like C-terminal domain-containing protein</fullName>
    </recommendedName>
</protein>
<evidence type="ECO:0000313" key="4">
    <source>
        <dbReference type="Proteomes" id="UP000236447"/>
    </source>
</evidence>
<evidence type="ECO:0000313" key="5">
    <source>
        <dbReference type="Proteomes" id="UP000236536"/>
    </source>
</evidence>
<keyword evidence="1" id="KW-1133">Transmembrane helix</keyword>
<dbReference type="EMBL" id="CP010725">
    <property type="protein sequence ID" value="AUQ99464.1"/>
    <property type="molecule type" value="Genomic_DNA"/>
</dbReference>
<evidence type="ECO:0008006" key="6">
    <source>
        <dbReference type="Google" id="ProtNLM"/>
    </source>
</evidence>
<dbReference type="AlphaFoldDB" id="A0A2I7HYE3"/>
<feature type="transmembrane region" description="Helical" evidence="1">
    <location>
        <begin position="6"/>
        <end position="21"/>
    </location>
</feature>
<name>A0A2I7HYE3_9RHOB</name>
<keyword evidence="1" id="KW-0812">Transmembrane</keyword>
<keyword evidence="5" id="KW-1185">Reference proteome</keyword>
<proteinExistence type="predicted"/>
<organism evidence="3 4">
    <name type="scientific">Phaeobacter inhibens</name>
    <dbReference type="NCBI Taxonomy" id="221822"/>
    <lineage>
        <taxon>Bacteria</taxon>
        <taxon>Pseudomonadati</taxon>
        <taxon>Pseudomonadota</taxon>
        <taxon>Alphaproteobacteria</taxon>
        <taxon>Rhodobacterales</taxon>
        <taxon>Roseobacteraceae</taxon>
        <taxon>Phaeobacter</taxon>
    </lineage>
</organism>
<dbReference type="EMBL" id="CP010705">
    <property type="protein sequence ID" value="AUQ94099.1"/>
    <property type="molecule type" value="Genomic_DNA"/>
</dbReference>